<sequence>MTIPTIASYPIPTDLPQNRVNWLPDPSRAVLLIHDMQEYFLDFYDSAAAPIPTLIEHIRQLREACDAAGVPVVYTAQPGEQSLKDRALLQEFWGPGLTARPERAPVVAALAPRAGDVVLTKWRYSAFARTDLAERMQAWGRDQLIVCGVYAHIGCQVSATEAFMRDIQPFMVSDAVADFSLDRHLQALDYVAQRSGVVLDTAKTLACLRPAAAAETLPANPAALKADVAALLQIPASDLHDDDNLLFAGLDSIRLMSLIERWRRAGATLAFIDLAERPTLQDWWQLLEASQQG</sequence>
<organism evidence="6 7">
    <name type="scientific">Chitinimonas lacunae</name>
    <dbReference type="NCBI Taxonomy" id="1963018"/>
    <lineage>
        <taxon>Bacteria</taxon>
        <taxon>Pseudomonadati</taxon>
        <taxon>Pseudomonadota</taxon>
        <taxon>Betaproteobacteria</taxon>
        <taxon>Neisseriales</taxon>
        <taxon>Chitinibacteraceae</taxon>
        <taxon>Chitinimonas</taxon>
    </lineage>
</organism>
<dbReference type="Pfam" id="PF00857">
    <property type="entry name" value="Isochorismatase"/>
    <property type="match status" value="1"/>
</dbReference>
<comment type="pathway">
    <text evidence="1">Siderophore biosynthesis.</text>
</comment>
<protein>
    <recommendedName>
        <fullName evidence="2">isochorismatase</fullName>
        <ecNumber evidence="2">3.3.2.1</ecNumber>
    </recommendedName>
</protein>
<dbReference type="InterPro" id="IPR000868">
    <property type="entry name" value="Isochorismatase-like_dom"/>
</dbReference>
<dbReference type="InterPro" id="IPR036380">
    <property type="entry name" value="Isochorismatase-like_sf"/>
</dbReference>
<dbReference type="PANTHER" id="PTHR43540:SF3">
    <property type="entry name" value="ENTEROBACTIN SYNTHASE COMPONENT B"/>
    <property type="match status" value="1"/>
</dbReference>
<evidence type="ECO:0000256" key="2">
    <source>
        <dbReference type="ARBA" id="ARBA00012100"/>
    </source>
</evidence>
<dbReference type="EMBL" id="JBHSBU010000001">
    <property type="protein sequence ID" value="MFC4158681.1"/>
    <property type="molecule type" value="Genomic_DNA"/>
</dbReference>
<comment type="caution">
    <text evidence="6">The sequence shown here is derived from an EMBL/GenBank/DDBJ whole genome shotgun (WGS) entry which is preliminary data.</text>
</comment>
<comment type="catalytic activity">
    <reaction evidence="4">
        <text>isochorismate + H2O = (2S,3S)-2,3-dihydroxy-2,3-dihydrobenzoate + pyruvate</text>
        <dbReference type="Rhea" id="RHEA:11112"/>
        <dbReference type="ChEBI" id="CHEBI:15361"/>
        <dbReference type="ChEBI" id="CHEBI:15377"/>
        <dbReference type="ChEBI" id="CHEBI:29780"/>
        <dbReference type="ChEBI" id="CHEBI:58764"/>
        <dbReference type="EC" id="3.3.2.1"/>
    </reaction>
</comment>
<keyword evidence="3" id="KW-0378">Hydrolase</keyword>
<proteinExistence type="predicted"/>
<evidence type="ECO:0000256" key="1">
    <source>
        <dbReference type="ARBA" id="ARBA00004924"/>
    </source>
</evidence>
<accession>A0ABV8MNM1</accession>
<keyword evidence="7" id="KW-1185">Reference proteome</keyword>
<dbReference type="PIRSF" id="PIRSF001111">
    <property type="entry name" value="Isochorismatase"/>
    <property type="match status" value="1"/>
</dbReference>
<gene>
    <name evidence="6" type="ORF">ACFOW7_04810</name>
</gene>
<dbReference type="SUPFAM" id="SSF52499">
    <property type="entry name" value="Isochorismatase-like hydrolases"/>
    <property type="match status" value="1"/>
</dbReference>
<evidence type="ECO:0000256" key="3">
    <source>
        <dbReference type="ARBA" id="ARBA00022801"/>
    </source>
</evidence>
<evidence type="ECO:0000259" key="5">
    <source>
        <dbReference type="PROSITE" id="PS50075"/>
    </source>
</evidence>
<dbReference type="InterPro" id="IPR009081">
    <property type="entry name" value="PP-bd_ACP"/>
</dbReference>
<dbReference type="Proteomes" id="UP001595791">
    <property type="component" value="Unassembled WGS sequence"/>
</dbReference>
<evidence type="ECO:0000313" key="7">
    <source>
        <dbReference type="Proteomes" id="UP001595791"/>
    </source>
</evidence>
<dbReference type="SUPFAM" id="SSF47336">
    <property type="entry name" value="ACP-like"/>
    <property type="match status" value="1"/>
</dbReference>
<dbReference type="RefSeq" id="WP_378161620.1">
    <property type="nucleotide sequence ID" value="NZ_JBHSBU010000001.1"/>
</dbReference>
<dbReference type="PROSITE" id="PS50075">
    <property type="entry name" value="CARRIER"/>
    <property type="match status" value="1"/>
</dbReference>
<dbReference type="InterPro" id="IPR036736">
    <property type="entry name" value="ACP-like_sf"/>
</dbReference>
<dbReference type="PRINTS" id="PR01398">
    <property type="entry name" value="ISCHRISMTASE"/>
</dbReference>
<feature type="domain" description="Carrier" evidence="5">
    <location>
        <begin position="215"/>
        <end position="291"/>
    </location>
</feature>
<reference evidence="7" key="1">
    <citation type="journal article" date="2019" name="Int. J. Syst. Evol. Microbiol.">
        <title>The Global Catalogue of Microorganisms (GCM) 10K type strain sequencing project: providing services to taxonomists for standard genome sequencing and annotation.</title>
        <authorList>
            <consortium name="The Broad Institute Genomics Platform"/>
            <consortium name="The Broad Institute Genome Sequencing Center for Infectious Disease"/>
            <person name="Wu L."/>
            <person name="Ma J."/>
        </authorList>
    </citation>
    <scope>NUCLEOTIDE SEQUENCE [LARGE SCALE GENOMIC DNA]</scope>
    <source>
        <strain evidence="7">LMG 29894</strain>
    </source>
</reference>
<evidence type="ECO:0000256" key="4">
    <source>
        <dbReference type="ARBA" id="ARBA00048590"/>
    </source>
</evidence>
<name>A0ABV8MNM1_9NEIS</name>
<dbReference type="Pfam" id="PF00550">
    <property type="entry name" value="PP-binding"/>
    <property type="match status" value="1"/>
</dbReference>
<dbReference type="InterPro" id="IPR016291">
    <property type="entry name" value="Isochorismatase"/>
</dbReference>
<dbReference type="PANTHER" id="PTHR43540">
    <property type="entry name" value="PEROXYUREIDOACRYLATE/UREIDOACRYLATE AMIDOHYDROLASE-RELATED"/>
    <property type="match status" value="1"/>
</dbReference>
<dbReference type="Gene3D" id="1.10.1200.10">
    <property type="entry name" value="ACP-like"/>
    <property type="match status" value="1"/>
</dbReference>
<dbReference type="InterPro" id="IPR050272">
    <property type="entry name" value="Isochorismatase-like_hydrls"/>
</dbReference>
<dbReference type="EC" id="3.3.2.1" evidence="2"/>
<evidence type="ECO:0000313" key="6">
    <source>
        <dbReference type="EMBL" id="MFC4158681.1"/>
    </source>
</evidence>
<dbReference type="Gene3D" id="3.40.50.850">
    <property type="entry name" value="Isochorismatase-like"/>
    <property type="match status" value="1"/>
</dbReference>